<dbReference type="InterPro" id="IPR050738">
    <property type="entry name" value="Sulfatase"/>
</dbReference>
<feature type="compositionally biased region" description="Polar residues" evidence="5">
    <location>
        <begin position="515"/>
        <end position="530"/>
    </location>
</feature>
<reference evidence="7 8" key="1">
    <citation type="submission" date="2016-10" db="EMBL/GenBank/DDBJ databases">
        <authorList>
            <person name="de Groot N.N."/>
        </authorList>
    </citation>
    <scope>NUCLEOTIDE SEQUENCE [LARGE SCALE GENOMIC DNA]</scope>
    <source>
        <strain evidence="7 8">DSM 19886</strain>
    </source>
</reference>
<sequence>MKKEKNEKEFDLKGMGKNSLFLLSIYCLLLILGDCSNEKKEAVVEEKLPNIIYVLADDLGYGDIHAFNPKGKIKTPNIDLLAAEGMKFVDAHTSSSVCTPTRYGIITGRYNWRSPLKNGVLTGVSKALIPNSRTTVASLLRQKGYHTGFIGKWHLGWDWALKEGDSVGGEGWSPNDYKNIDFSKPVKNSPTDLGFDYAYGHSGSLDMAPYVYVENGMPTSVPDTITVDKGKYTWWREGPTGADFQHDDVTPNFFRKSFAYISEQAKNEDPFFLYLALPSPHTPILPTEEWLDKSGLNPYADFVMQIDAFMGQLTQTLEKAGVAENTIVIFTSDNGCSPQADFKVLGEKGHDPSAIYRGHKADIFEGGHRVPFIVKWPAYIKAGSVSEKTICTTDLMATCADIVSTSLKDNEGEDSFSMLPLFTDPESAEFQREATIHSSINGSFAIRKGNYKLVLCPGSGGWSDPKPNAEGIQELPPYQLYDLLKDPAEEHNIADQHADVVDALKQELKEYVENGRSTSGGKQPNDSNFDNKPWKQLTVFEAK</sequence>
<dbReference type="EMBL" id="FNGV01000006">
    <property type="protein sequence ID" value="SDM19598.1"/>
    <property type="molecule type" value="Genomic_DNA"/>
</dbReference>
<dbReference type="SUPFAM" id="SSF53649">
    <property type="entry name" value="Alkaline phosphatase-like"/>
    <property type="match status" value="1"/>
</dbReference>
<keyword evidence="4" id="KW-0106">Calcium</keyword>
<evidence type="ECO:0000313" key="7">
    <source>
        <dbReference type="EMBL" id="SDM19598.1"/>
    </source>
</evidence>
<evidence type="ECO:0000256" key="4">
    <source>
        <dbReference type="ARBA" id="ARBA00022837"/>
    </source>
</evidence>
<proteinExistence type="inferred from homology"/>
<evidence type="ECO:0000259" key="6">
    <source>
        <dbReference type="Pfam" id="PF00884"/>
    </source>
</evidence>
<dbReference type="Proteomes" id="UP000199440">
    <property type="component" value="Unassembled WGS sequence"/>
</dbReference>
<dbReference type="PROSITE" id="PS00149">
    <property type="entry name" value="SULFATASE_2"/>
    <property type="match status" value="1"/>
</dbReference>
<feature type="region of interest" description="Disordered" evidence="5">
    <location>
        <begin position="512"/>
        <end position="535"/>
    </location>
</feature>
<dbReference type="InterPro" id="IPR024607">
    <property type="entry name" value="Sulfatase_CS"/>
</dbReference>
<dbReference type="InterPro" id="IPR017850">
    <property type="entry name" value="Alkaline_phosphatase_core_sf"/>
</dbReference>
<keyword evidence="2" id="KW-0479">Metal-binding</keyword>
<evidence type="ECO:0000256" key="5">
    <source>
        <dbReference type="SAM" id="MobiDB-lite"/>
    </source>
</evidence>
<dbReference type="PANTHER" id="PTHR42693:SF53">
    <property type="entry name" value="ENDO-4-O-SULFATASE"/>
    <property type="match status" value="1"/>
</dbReference>
<accession>A0A1G9R8N3</accession>
<dbReference type="CDD" id="cd16143">
    <property type="entry name" value="ARS_like"/>
    <property type="match status" value="1"/>
</dbReference>
<evidence type="ECO:0000256" key="2">
    <source>
        <dbReference type="ARBA" id="ARBA00022723"/>
    </source>
</evidence>
<dbReference type="GO" id="GO:0004065">
    <property type="term" value="F:arylsulfatase activity"/>
    <property type="evidence" value="ECO:0007669"/>
    <property type="project" value="TreeGrafter"/>
</dbReference>
<dbReference type="AlphaFoldDB" id="A0A1G9R8N3"/>
<dbReference type="GO" id="GO:0046872">
    <property type="term" value="F:metal ion binding"/>
    <property type="evidence" value="ECO:0007669"/>
    <property type="project" value="UniProtKB-KW"/>
</dbReference>
<protein>
    <submittedName>
        <fullName evidence="7">Sulfatase</fullName>
    </submittedName>
</protein>
<evidence type="ECO:0000313" key="8">
    <source>
        <dbReference type="Proteomes" id="UP000199440"/>
    </source>
</evidence>
<feature type="domain" description="Sulfatase N-terminal" evidence="6">
    <location>
        <begin position="49"/>
        <end position="402"/>
    </location>
</feature>
<keyword evidence="3" id="KW-0378">Hydrolase</keyword>
<dbReference type="STRING" id="192904.SAMN04488514_10632"/>
<evidence type="ECO:0000256" key="3">
    <source>
        <dbReference type="ARBA" id="ARBA00022801"/>
    </source>
</evidence>
<dbReference type="InterPro" id="IPR000917">
    <property type="entry name" value="Sulfatase_N"/>
</dbReference>
<dbReference type="Gene3D" id="3.40.720.10">
    <property type="entry name" value="Alkaline Phosphatase, subunit A"/>
    <property type="match status" value="1"/>
</dbReference>
<dbReference type="Pfam" id="PF00884">
    <property type="entry name" value="Sulfatase"/>
    <property type="match status" value="1"/>
</dbReference>
<dbReference type="Gene3D" id="3.30.1120.10">
    <property type="match status" value="1"/>
</dbReference>
<organism evidence="7 8">
    <name type="scientific">Kriegella aquimaris</name>
    <dbReference type="NCBI Taxonomy" id="192904"/>
    <lineage>
        <taxon>Bacteria</taxon>
        <taxon>Pseudomonadati</taxon>
        <taxon>Bacteroidota</taxon>
        <taxon>Flavobacteriia</taxon>
        <taxon>Flavobacteriales</taxon>
        <taxon>Flavobacteriaceae</taxon>
        <taxon>Kriegella</taxon>
    </lineage>
</organism>
<comment type="similarity">
    <text evidence="1">Belongs to the sulfatase family.</text>
</comment>
<keyword evidence="8" id="KW-1185">Reference proteome</keyword>
<dbReference type="RefSeq" id="WP_245731444.1">
    <property type="nucleotide sequence ID" value="NZ_FNGV01000006.1"/>
</dbReference>
<dbReference type="PROSITE" id="PS00523">
    <property type="entry name" value="SULFATASE_1"/>
    <property type="match status" value="1"/>
</dbReference>
<dbReference type="PANTHER" id="PTHR42693">
    <property type="entry name" value="ARYLSULFATASE FAMILY MEMBER"/>
    <property type="match status" value="1"/>
</dbReference>
<name>A0A1G9R8N3_9FLAO</name>
<gene>
    <name evidence="7" type="ORF">SAMN04488514_10632</name>
</gene>
<evidence type="ECO:0000256" key="1">
    <source>
        <dbReference type="ARBA" id="ARBA00008779"/>
    </source>
</evidence>